<keyword evidence="3" id="KW-1185">Reference proteome</keyword>
<sequence length="384" mass="42224">MNILYTNFHAAATIGGHSIYILSLLRALASHHNLMVAVPDGCGLARMAGDIANVRIIAQEYPSRFFKRLRAARQLRRVIREQQIDVIHVNGSADHRTVMQACAGLGRKRPRVVFTKHNDLPISAIGAAWRARLCTDHVIGVCRYIEPMLRQSPYARRPISIIANGVCQQRFHPWSTDGALSARQALLGSRAADCRLLVGSNAGTNDYKGWMDMVHGLALLGEQARGVYVALAGAYPDAEQMQALQATGLADRVIFTGPLDDVRPFLAALDLGFVLSYRVETISFACREMMAMGLPVIVSDQAGLPENITPGHDGWIVPRRDPQAVAEVMRGVLQDHASLKAMGQAARRKSIEEFSVEAFSRQTEQVYLSLARAAETPKLQPRLN</sequence>
<dbReference type="EMBL" id="NEVQ01000013">
    <property type="protein sequence ID" value="OZI55891.1"/>
    <property type="molecule type" value="Genomic_DNA"/>
</dbReference>
<protein>
    <submittedName>
        <fullName evidence="2">Aminopeptidase</fullName>
    </submittedName>
</protein>
<dbReference type="GO" id="GO:0004177">
    <property type="term" value="F:aminopeptidase activity"/>
    <property type="evidence" value="ECO:0007669"/>
    <property type="project" value="UniProtKB-KW"/>
</dbReference>
<dbReference type="AlphaFoldDB" id="A0A261U2W7"/>
<keyword evidence="2" id="KW-0378">Hydrolase</keyword>
<dbReference type="GO" id="GO:0016757">
    <property type="term" value="F:glycosyltransferase activity"/>
    <property type="evidence" value="ECO:0007669"/>
    <property type="project" value="UniProtKB-ARBA"/>
</dbReference>
<proteinExistence type="predicted"/>
<dbReference type="Proteomes" id="UP000216885">
    <property type="component" value="Unassembled WGS sequence"/>
</dbReference>
<dbReference type="SUPFAM" id="SSF53756">
    <property type="entry name" value="UDP-Glycosyltransferase/glycogen phosphorylase"/>
    <property type="match status" value="1"/>
</dbReference>
<name>A0A261U2W7_9BORD</name>
<evidence type="ECO:0000313" key="2">
    <source>
        <dbReference type="EMBL" id="OZI55891.1"/>
    </source>
</evidence>
<accession>A0A261U2W7</accession>
<evidence type="ECO:0000259" key="1">
    <source>
        <dbReference type="Pfam" id="PF13439"/>
    </source>
</evidence>
<dbReference type="Pfam" id="PF13692">
    <property type="entry name" value="Glyco_trans_1_4"/>
    <property type="match status" value="1"/>
</dbReference>
<dbReference type="PANTHER" id="PTHR12526">
    <property type="entry name" value="GLYCOSYLTRANSFERASE"/>
    <property type="match status" value="1"/>
</dbReference>
<gene>
    <name evidence="2" type="ORF">CAL20_10500</name>
</gene>
<reference evidence="2 3" key="1">
    <citation type="submission" date="2017-05" db="EMBL/GenBank/DDBJ databases">
        <title>Complete and WGS of Bordetella genogroups.</title>
        <authorList>
            <person name="Spilker T."/>
            <person name="LiPuma J."/>
        </authorList>
    </citation>
    <scope>NUCLEOTIDE SEQUENCE [LARGE SCALE GENOMIC DNA]</scope>
    <source>
        <strain evidence="2 3">AU9919</strain>
    </source>
</reference>
<evidence type="ECO:0000313" key="3">
    <source>
        <dbReference type="Proteomes" id="UP000216885"/>
    </source>
</evidence>
<feature type="domain" description="Glycosyltransferase subfamily 4-like N-terminal" evidence="1">
    <location>
        <begin position="14"/>
        <end position="166"/>
    </location>
</feature>
<organism evidence="2 3">
    <name type="scientific">Bordetella genomosp. 4</name>
    <dbReference type="NCBI Taxonomy" id="463044"/>
    <lineage>
        <taxon>Bacteria</taxon>
        <taxon>Pseudomonadati</taxon>
        <taxon>Pseudomonadota</taxon>
        <taxon>Betaproteobacteria</taxon>
        <taxon>Burkholderiales</taxon>
        <taxon>Alcaligenaceae</taxon>
        <taxon>Bordetella</taxon>
    </lineage>
</organism>
<keyword evidence="2" id="KW-0645">Protease</keyword>
<dbReference type="Pfam" id="PF13439">
    <property type="entry name" value="Glyco_transf_4"/>
    <property type="match status" value="1"/>
</dbReference>
<dbReference type="InterPro" id="IPR028098">
    <property type="entry name" value="Glyco_trans_4-like_N"/>
</dbReference>
<dbReference type="RefSeq" id="WP_094837829.1">
    <property type="nucleotide sequence ID" value="NZ_NEVQ01000013.1"/>
</dbReference>
<comment type="caution">
    <text evidence="2">The sequence shown here is derived from an EMBL/GenBank/DDBJ whole genome shotgun (WGS) entry which is preliminary data.</text>
</comment>
<keyword evidence="2" id="KW-0031">Aminopeptidase</keyword>
<dbReference type="Gene3D" id="3.40.50.2000">
    <property type="entry name" value="Glycogen Phosphorylase B"/>
    <property type="match status" value="2"/>
</dbReference>